<dbReference type="InterPro" id="IPR023230">
    <property type="entry name" value="Glyco_hydro_2_CS"/>
</dbReference>
<comment type="catalytic activity">
    <reaction evidence="1">
        <text>Hydrolysis of terminal non-reducing beta-D-galactose residues in beta-D-galactosides.</text>
        <dbReference type="EC" id="3.2.1.23"/>
    </reaction>
</comment>
<dbReference type="InterPro" id="IPR032312">
    <property type="entry name" value="LacZ_4"/>
</dbReference>
<dbReference type="InterPro" id="IPR014718">
    <property type="entry name" value="GH-type_carb-bd"/>
</dbReference>
<dbReference type="Pfam" id="PF16353">
    <property type="entry name" value="LacZ_4"/>
    <property type="match status" value="1"/>
</dbReference>
<dbReference type="EMBL" id="CP042905">
    <property type="protein sequence ID" value="QEE15048.1"/>
    <property type="molecule type" value="Genomic_DNA"/>
</dbReference>
<organism evidence="8 9">
    <name type="scientific">Promethearchaeum syntrophicum</name>
    <dbReference type="NCBI Taxonomy" id="2594042"/>
    <lineage>
        <taxon>Archaea</taxon>
        <taxon>Promethearchaeati</taxon>
        <taxon>Promethearchaeota</taxon>
        <taxon>Promethearchaeia</taxon>
        <taxon>Promethearchaeales</taxon>
        <taxon>Promethearchaeaceae</taxon>
        <taxon>Promethearchaeum</taxon>
    </lineage>
</organism>
<dbReference type="Pfam" id="PF00703">
    <property type="entry name" value="Glyco_hydro_2"/>
    <property type="match status" value="1"/>
</dbReference>
<dbReference type="SMART" id="SM01038">
    <property type="entry name" value="Bgal_small_N"/>
    <property type="match status" value="1"/>
</dbReference>
<dbReference type="PANTHER" id="PTHR46323">
    <property type="entry name" value="BETA-GALACTOSIDASE"/>
    <property type="match status" value="1"/>
</dbReference>
<dbReference type="InterPro" id="IPR017853">
    <property type="entry name" value="GH"/>
</dbReference>
<evidence type="ECO:0000313" key="8">
    <source>
        <dbReference type="EMBL" id="QEE15048.1"/>
    </source>
</evidence>
<dbReference type="GeneID" id="41328869"/>
<dbReference type="Pfam" id="PF02837">
    <property type="entry name" value="Glyco_hydro_2_N"/>
    <property type="match status" value="1"/>
</dbReference>
<dbReference type="SUPFAM" id="SSF49303">
    <property type="entry name" value="beta-Galactosidase/glucuronidase domain"/>
    <property type="match status" value="2"/>
</dbReference>
<dbReference type="FunFam" id="3.20.20.80:FF:000018">
    <property type="entry name" value="Beta-galactosidase"/>
    <property type="match status" value="1"/>
</dbReference>
<evidence type="ECO:0000256" key="5">
    <source>
        <dbReference type="ARBA" id="ARBA00023295"/>
    </source>
</evidence>
<dbReference type="PROSITE" id="PS00719">
    <property type="entry name" value="GLYCOSYL_HYDROL_F2_1"/>
    <property type="match status" value="1"/>
</dbReference>
<dbReference type="SUPFAM" id="SSF74650">
    <property type="entry name" value="Galactose mutarotase-like"/>
    <property type="match status" value="1"/>
</dbReference>
<proteinExistence type="inferred from homology"/>
<dbReference type="PROSITE" id="PS00608">
    <property type="entry name" value="GLYCOSYL_HYDROL_F2_2"/>
    <property type="match status" value="1"/>
</dbReference>
<dbReference type="InterPro" id="IPR006101">
    <property type="entry name" value="Glyco_hydro_2"/>
</dbReference>
<comment type="similarity">
    <text evidence="2">Belongs to the glycosyl hydrolase 2 family.</text>
</comment>
<dbReference type="GO" id="GO:0030246">
    <property type="term" value="F:carbohydrate binding"/>
    <property type="evidence" value="ECO:0007669"/>
    <property type="project" value="InterPro"/>
</dbReference>
<dbReference type="InterPro" id="IPR004199">
    <property type="entry name" value="B-gal_small/dom_5"/>
</dbReference>
<evidence type="ECO:0000256" key="6">
    <source>
        <dbReference type="ARBA" id="ARBA00032230"/>
    </source>
</evidence>
<name>A0A5B9D7A0_9ARCH</name>
<dbReference type="Pfam" id="PF02836">
    <property type="entry name" value="Glyco_hydro_2_C"/>
    <property type="match status" value="1"/>
</dbReference>
<evidence type="ECO:0000256" key="2">
    <source>
        <dbReference type="ARBA" id="ARBA00007401"/>
    </source>
</evidence>
<dbReference type="Proteomes" id="UP000321408">
    <property type="component" value="Chromosome"/>
</dbReference>
<dbReference type="InterPro" id="IPR006102">
    <property type="entry name" value="Ig-like_GH2"/>
</dbReference>
<dbReference type="InterPro" id="IPR006103">
    <property type="entry name" value="Glyco_hydro_2_cat"/>
</dbReference>
<sequence>MEIWKDLENPEIFGKNKELAHNTLIPFQDMENAQSKKPENSMNYKNLNGKWWFHWAEKPEERPIDFYNIDFDDSYWKEITVPSNWQLEGYGIPYYTDTKYPFRYKQKVSPPKIPHGYNPVGSYRLFFTIPENWEDLENKEVFIHFGGVKSAFYLWINENLVGYSQGSMTPAEFRISKYLQKGENLLAVEVYRWSDGSYLEDQDMWRFSGIFRDVFLFITPNVHIRDFFAYCNLDEDYKDAILTIQAKIHNYSEDRADHIHFETILKDHKLRNVPLNPMITEKVEIGGESEITVRFESKIKNPLKWSAETPNLYDIFLVLKDSNHKIIEVEHCKFGFRKVEIKERKLLVNGTPILLKGVNRHEHDPDYGRAVPLERMLEDIKLFKKFNINAVRTSHYPNHPEFYKLCDEYGIYVMDEANLESHGLRNVLPKGKPEWKRAVVDRMVSMVERDKNHPSIILWSLGNEAGNGDNFIAMKQAALEIDSTRPIHYEGDYELNVSDVFSTMYTSPEKLEKMGQLKTVRIGDIAFYTVKAKKYENKPVLLCEYEHSMGNSTGNIKEFWEIIEKYDNLVGGFIWDWVDQGLRLVSEDEKEYWGYGGDFGEKPTSGNFCINGIVDPERKPHPSIYEVKKVYQNVQVLPADIIAGKFKILNKFSFLPLDFVEIAWELTSNGKIIQEGKIPYKNILPNQEQEILIPFQRPNVKLNTEYFLKIDFILKNLTAWAKKGHSIAWDQFNIPFDIKEKKSSQKMSFLTIPVLKLNDLVEIYRIKGENFQIEFNKKKGLIESYEFKGKKLISKPFKPNFWRAPTDNDLGLSKMVSIIDMNTSWKKAGETQKVISITVDQPIPQLIKILVKLKISNGASAFLSEYTIYGNGVIIVHNRFTPKKEMIKLGMTLDIPKEFEIIDWFGRGPHENYSDRKEGAAIGRFSLSIQNFVHNYIRPQENSNRCEIRWIAFTNKNKEGILFSGLPLISASAWPYTLENLETAKHPHELINSDSITVNVDYKQKGVAGDNSWGAKPKPQYRLSKNQEYEYSFRISPYVSGLGDFDKVAHKKLPELDKED</sequence>
<evidence type="ECO:0000256" key="4">
    <source>
        <dbReference type="ARBA" id="ARBA00022801"/>
    </source>
</evidence>
<evidence type="ECO:0000256" key="1">
    <source>
        <dbReference type="ARBA" id="ARBA00001412"/>
    </source>
</evidence>
<dbReference type="RefSeq" id="WP_147661973.1">
    <property type="nucleotide sequence ID" value="NZ_CP042905.2"/>
</dbReference>
<dbReference type="GO" id="GO:0009341">
    <property type="term" value="C:beta-galactosidase complex"/>
    <property type="evidence" value="ECO:0007669"/>
    <property type="project" value="InterPro"/>
</dbReference>
<evidence type="ECO:0000256" key="3">
    <source>
        <dbReference type="ARBA" id="ARBA00012756"/>
    </source>
</evidence>
<reference evidence="8 9" key="1">
    <citation type="journal article" date="2020" name="Nature">
        <title>Isolation of an archaeon at the prokaryote-eukaryote interface.</title>
        <authorList>
            <person name="Imachi H."/>
            <person name="Nobu M.K."/>
            <person name="Nakahara N."/>
            <person name="Morono Y."/>
            <person name="Ogawara M."/>
            <person name="Takaki Y."/>
            <person name="Takano Y."/>
            <person name="Uematsu K."/>
            <person name="Ikuta T."/>
            <person name="Ito M."/>
            <person name="Matsui Y."/>
            <person name="Miyazaki M."/>
            <person name="Murata K."/>
            <person name="Saito Y."/>
            <person name="Sakai S."/>
            <person name="Song C."/>
            <person name="Tasumi E."/>
            <person name="Yamanaka Y."/>
            <person name="Yamaguchi T."/>
            <person name="Kamagata Y."/>
            <person name="Tamaki H."/>
            <person name="Takai K."/>
        </authorList>
    </citation>
    <scope>NUCLEOTIDE SEQUENCE [LARGE SCALE GENOMIC DNA]</scope>
    <source>
        <strain evidence="8 9">MK-D1</strain>
    </source>
</reference>
<dbReference type="AlphaFoldDB" id="A0A5B9D7A0"/>
<dbReference type="Gene3D" id="2.60.40.10">
    <property type="entry name" value="Immunoglobulins"/>
    <property type="match status" value="2"/>
</dbReference>
<dbReference type="Pfam" id="PF02929">
    <property type="entry name" value="Bgal_small_N"/>
    <property type="match status" value="1"/>
</dbReference>
<dbReference type="PRINTS" id="PR00132">
    <property type="entry name" value="GLHYDRLASE2"/>
</dbReference>
<dbReference type="InterPro" id="IPR023232">
    <property type="entry name" value="Glyco_hydro_2_AS"/>
</dbReference>
<dbReference type="OrthoDB" id="38162at2157"/>
<dbReference type="InterPro" id="IPR008979">
    <property type="entry name" value="Galactose-bd-like_sf"/>
</dbReference>
<dbReference type="GO" id="GO:0005990">
    <property type="term" value="P:lactose catabolic process"/>
    <property type="evidence" value="ECO:0007669"/>
    <property type="project" value="TreeGrafter"/>
</dbReference>
<dbReference type="InterPro" id="IPR011013">
    <property type="entry name" value="Gal_mutarotase_sf_dom"/>
</dbReference>
<keyword evidence="4 8" id="KW-0378">Hydrolase</keyword>
<dbReference type="EC" id="3.2.1.23" evidence="3"/>
<dbReference type="SUPFAM" id="SSF49785">
    <property type="entry name" value="Galactose-binding domain-like"/>
    <property type="match status" value="1"/>
</dbReference>
<dbReference type="SUPFAM" id="SSF51445">
    <property type="entry name" value="(Trans)glycosidases"/>
    <property type="match status" value="1"/>
</dbReference>
<dbReference type="InterPro" id="IPR013783">
    <property type="entry name" value="Ig-like_fold"/>
</dbReference>
<accession>A0A5B9D7A0</accession>
<feature type="domain" description="Beta galactosidase small chain/" evidence="7">
    <location>
        <begin position="765"/>
        <end position="1036"/>
    </location>
</feature>
<dbReference type="InterPro" id="IPR006104">
    <property type="entry name" value="Glyco_hydro_2_N"/>
</dbReference>
<dbReference type="InterPro" id="IPR050347">
    <property type="entry name" value="Bact_Beta-galactosidase"/>
</dbReference>
<evidence type="ECO:0000259" key="7">
    <source>
        <dbReference type="SMART" id="SM01038"/>
    </source>
</evidence>
<dbReference type="KEGG" id="psyt:DSAG12_00871"/>
<gene>
    <name evidence="8" type="ORF">DSAG12_00871</name>
</gene>
<keyword evidence="5" id="KW-0326">Glycosidase</keyword>
<reference evidence="8 9" key="2">
    <citation type="journal article" date="2024" name="Int. J. Syst. Evol. Microbiol.">
        <title>Promethearchaeum syntrophicum gen. nov., sp. nov., an anaerobic, obligately syntrophic archaeon, the first isolate of the lineage 'Asgard' archaea, and proposal of the new archaeal phylum Promethearchaeota phyl. nov. and kingdom Promethearchaeati regn. nov.</title>
        <authorList>
            <person name="Imachi H."/>
            <person name="Nobu M.K."/>
            <person name="Kato S."/>
            <person name="Takaki Y."/>
            <person name="Miyazaki M."/>
            <person name="Miyata M."/>
            <person name="Ogawara M."/>
            <person name="Saito Y."/>
            <person name="Sakai S."/>
            <person name="Tahara Y.O."/>
            <person name="Takano Y."/>
            <person name="Tasumi E."/>
            <person name="Uematsu K."/>
            <person name="Yoshimura T."/>
            <person name="Itoh T."/>
            <person name="Ohkuma M."/>
            <person name="Takai K."/>
        </authorList>
    </citation>
    <scope>NUCLEOTIDE SEQUENCE [LARGE SCALE GENOMIC DNA]</scope>
    <source>
        <strain evidence="8 9">MK-D1</strain>
    </source>
</reference>
<dbReference type="Gene3D" id="2.70.98.10">
    <property type="match status" value="1"/>
</dbReference>
<dbReference type="GO" id="GO:0004565">
    <property type="term" value="F:beta-galactosidase activity"/>
    <property type="evidence" value="ECO:0007669"/>
    <property type="project" value="UniProtKB-EC"/>
</dbReference>
<dbReference type="Gene3D" id="3.20.20.80">
    <property type="entry name" value="Glycosidases"/>
    <property type="match status" value="1"/>
</dbReference>
<protein>
    <recommendedName>
        <fullName evidence="3">beta-galactosidase</fullName>
        <ecNumber evidence="3">3.2.1.23</ecNumber>
    </recommendedName>
    <alternativeName>
        <fullName evidence="6">Lactase</fullName>
    </alternativeName>
</protein>
<dbReference type="PANTHER" id="PTHR46323:SF2">
    <property type="entry name" value="BETA-GALACTOSIDASE"/>
    <property type="match status" value="1"/>
</dbReference>
<dbReference type="InterPro" id="IPR036156">
    <property type="entry name" value="Beta-gal/glucu_dom_sf"/>
</dbReference>
<dbReference type="Gene3D" id="2.60.120.260">
    <property type="entry name" value="Galactose-binding domain-like"/>
    <property type="match status" value="1"/>
</dbReference>
<keyword evidence="9" id="KW-1185">Reference proteome</keyword>
<evidence type="ECO:0000313" key="9">
    <source>
        <dbReference type="Proteomes" id="UP000321408"/>
    </source>
</evidence>